<evidence type="ECO:0000313" key="8">
    <source>
        <dbReference type="Proteomes" id="UP000325690"/>
    </source>
</evidence>
<dbReference type="SUPFAM" id="SSF55681">
    <property type="entry name" value="Class II aaRS and biotin synthetases"/>
    <property type="match status" value="1"/>
</dbReference>
<dbReference type="Gene3D" id="3.30.930.10">
    <property type="entry name" value="Bira Bifunctional Protein, Domain 2"/>
    <property type="match status" value="1"/>
</dbReference>
<keyword evidence="3" id="KW-0067">ATP-binding</keyword>
<evidence type="ECO:0000256" key="2">
    <source>
        <dbReference type="ARBA" id="ARBA00022741"/>
    </source>
</evidence>
<evidence type="ECO:0000256" key="3">
    <source>
        <dbReference type="ARBA" id="ARBA00022840"/>
    </source>
</evidence>
<dbReference type="GO" id="GO:0005737">
    <property type="term" value="C:cytoplasm"/>
    <property type="evidence" value="ECO:0007669"/>
    <property type="project" value="TreeGrafter"/>
</dbReference>
<dbReference type="PROSITE" id="PS51733">
    <property type="entry name" value="BPL_LPL_CATALYTIC"/>
    <property type="match status" value="1"/>
</dbReference>
<dbReference type="PANTHER" id="PTHR12835">
    <property type="entry name" value="BIOTIN PROTEIN LIGASE"/>
    <property type="match status" value="1"/>
</dbReference>
<dbReference type="InterPro" id="IPR004143">
    <property type="entry name" value="BPL_LPL_catalytic"/>
</dbReference>
<evidence type="ECO:0000256" key="1">
    <source>
        <dbReference type="ARBA" id="ARBA00022598"/>
    </source>
</evidence>
<dbReference type="InterPro" id="IPR003142">
    <property type="entry name" value="BPL_C"/>
</dbReference>
<keyword evidence="8" id="KW-1185">Reference proteome</keyword>
<dbReference type="InterPro" id="IPR004408">
    <property type="entry name" value="Biotin_CoA_COase_ligase"/>
</dbReference>
<sequence length="267" mass="27663">MTAERAPLDAAALRAAVLGGSSPWRRIDVVAETSSTNADLLARAETENIDGAVLIAEHQTAGRGRRGRSWSAVPHAQITMSVGVDVTGVPTDAWGWLPLATGVAVADTVASVGATAALKWPNDVLAGGGKLAGILAEVTPGQQAVVIGVGLNVSLRADEIPVDGVVSLTTLGVPAPDRQQLIGRLLGELGTRIGAWRAAGGFDARLRADYRRCSATFGQRVRAILPGDSEVVGTARDVDDEGRLILEADGRTVTISAGDIVHLRPHE</sequence>
<dbReference type="Pfam" id="PF02237">
    <property type="entry name" value="BPL_C"/>
    <property type="match status" value="1"/>
</dbReference>
<keyword evidence="1 7" id="KW-0436">Ligase</keyword>
<protein>
    <recommendedName>
        <fullName evidence="5">biotin--[biotin carboxyl-carrier protein] ligase</fullName>
        <ecNumber evidence="5">6.3.4.15</ecNumber>
    </recommendedName>
</protein>
<dbReference type="CDD" id="cd16442">
    <property type="entry name" value="BPL"/>
    <property type="match status" value="1"/>
</dbReference>
<dbReference type="InterPro" id="IPR045864">
    <property type="entry name" value="aa-tRNA-synth_II/BPL/LPL"/>
</dbReference>
<dbReference type="Pfam" id="PF03099">
    <property type="entry name" value="BPL_LplA_LipB"/>
    <property type="match status" value="1"/>
</dbReference>
<organism evidence="7 8">
    <name type="scientific">Mycolicibacterium phlei DSM 43239 = CCUG 21000</name>
    <dbReference type="NCBI Taxonomy" id="1226750"/>
    <lineage>
        <taxon>Bacteria</taxon>
        <taxon>Bacillati</taxon>
        <taxon>Actinomycetota</taxon>
        <taxon>Actinomycetes</taxon>
        <taxon>Mycobacteriales</taxon>
        <taxon>Mycobacteriaceae</taxon>
        <taxon>Mycolicibacterium</taxon>
    </lineage>
</organism>
<evidence type="ECO:0000259" key="6">
    <source>
        <dbReference type="PROSITE" id="PS51733"/>
    </source>
</evidence>
<reference evidence="7 8" key="1">
    <citation type="submission" date="2012-10" db="EMBL/GenBank/DDBJ databases">
        <title>The draft sequence of the Mycobacterium pheli genome.</title>
        <authorList>
            <person name="Pettersson B.M.F."/>
            <person name="Das S."/>
            <person name="Dasgupta S."/>
            <person name="Bhattacharya A."/>
            <person name="Kirsebom L.A."/>
        </authorList>
    </citation>
    <scope>NUCLEOTIDE SEQUENCE [LARGE SCALE GENOMIC DNA]</scope>
    <source>
        <strain evidence="7 8">CCUG 21000</strain>
    </source>
</reference>
<keyword evidence="2" id="KW-0547">Nucleotide-binding</keyword>
<dbReference type="NCBIfam" id="TIGR00121">
    <property type="entry name" value="birA_ligase"/>
    <property type="match status" value="1"/>
</dbReference>
<dbReference type="GO" id="GO:0004077">
    <property type="term" value="F:biotin--[biotin carboxyl-carrier protein] ligase activity"/>
    <property type="evidence" value="ECO:0007669"/>
    <property type="project" value="UniProtKB-EC"/>
</dbReference>
<dbReference type="RefSeq" id="WP_061481492.1">
    <property type="nucleotide sequence ID" value="NZ_ANBO01000023.1"/>
</dbReference>
<dbReference type="EMBL" id="ANBP01000012">
    <property type="protein sequence ID" value="KAB7756534.1"/>
    <property type="molecule type" value="Genomic_DNA"/>
</dbReference>
<dbReference type="PANTHER" id="PTHR12835:SF5">
    <property type="entry name" value="BIOTIN--PROTEIN LIGASE"/>
    <property type="match status" value="1"/>
</dbReference>
<dbReference type="Gene3D" id="2.30.30.100">
    <property type="match status" value="1"/>
</dbReference>
<name>A0A5N5V3M2_MYCPH</name>
<proteinExistence type="predicted"/>
<comment type="caution">
    <text evidence="7">The sequence shown here is derived from an EMBL/GenBank/DDBJ whole genome shotgun (WGS) entry which is preliminary data.</text>
</comment>
<dbReference type="InterPro" id="IPR008988">
    <property type="entry name" value="Transcriptional_repressor_C"/>
</dbReference>
<evidence type="ECO:0000256" key="4">
    <source>
        <dbReference type="ARBA" id="ARBA00023267"/>
    </source>
</evidence>
<dbReference type="SUPFAM" id="SSF50037">
    <property type="entry name" value="C-terminal domain of transcriptional repressors"/>
    <property type="match status" value="1"/>
</dbReference>
<dbReference type="GO" id="GO:0005524">
    <property type="term" value="F:ATP binding"/>
    <property type="evidence" value="ECO:0007669"/>
    <property type="project" value="UniProtKB-KW"/>
</dbReference>
<dbReference type="GeneID" id="74301989"/>
<dbReference type="EC" id="6.3.4.15" evidence="5"/>
<dbReference type="AlphaFoldDB" id="A0A5N5V3M2"/>
<gene>
    <name evidence="7" type="ORF">MPHL21000_10670</name>
</gene>
<evidence type="ECO:0000256" key="5">
    <source>
        <dbReference type="ARBA" id="ARBA00024227"/>
    </source>
</evidence>
<feature type="domain" description="BPL/LPL catalytic" evidence="6">
    <location>
        <begin position="11"/>
        <end position="197"/>
    </location>
</feature>
<accession>A0A5N5V3M2</accession>
<keyword evidence="4" id="KW-0092">Biotin</keyword>
<dbReference type="Proteomes" id="UP000325690">
    <property type="component" value="Unassembled WGS sequence"/>
</dbReference>
<evidence type="ECO:0000313" key="7">
    <source>
        <dbReference type="EMBL" id="KAB7756534.1"/>
    </source>
</evidence>